<comment type="caution">
    <text evidence="1">The sequence shown here is derived from an EMBL/GenBank/DDBJ whole genome shotgun (WGS) entry which is preliminary data.</text>
</comment>
<organism evidence="1 2">
    <name type="scientific">Steccherinum ochraceum</name>
    <dbReference type="NCBI Taxonomy" id="92696"/>
    <lineage>
        <taxon>Eukaryota</taxon>
        <taxon>Fungi</taxon>
        <taxon>Dikarya</taxon>
        <taxon>Basidiomycota</taxon>
        <taxon>Agaricomycotina</taxon>
        <taxon>Agaricomycetes</taxon>
        <taxon>Polyporales</taxon>
        <taxon>Steccherinaceae</taxon>
        <taxon>Steccherinum</taxon>
    </lineage>
</organism>
<keyword evidence="2" id="KW-1185">Reference proteome</keyword>
<gene>
    <name evidence="1" type="ORF">EIP91_007649</name>
</gene>
<proteinExistence type="predicted"/>
<evidence type="ECO:0000313" key="1">
    <source>
        <dbReference type="EMBL" id="TCD61985.1"/>
    </source>
</evidence>
<protein>
    <submittedName>
        <fullName evidence="1">Uncharacterized protein</fullName>
    </submittedName>
</protein>
<dbReference type="Proteomes" id="UP000292702">
    <property type="component" value="Unassembled WGS sequence"/>
</dbReference>
<dbReference type="AlphaFoldDB" id="A0A4R0R9P5"/>
<accession>A0A4R0R9P5</accession>
<name>A0A4R0R9P5_9APHY</name>
<reference evidence="1 2" key="1">
    <citation type="submission" date="2018-11" db="EMBL/GenBank/DDBJ databases">
        <title>Genome assembly of Steccherinum ochraceum LE-BIN_3174, the white-rot fungus of the Steccherinaceae family (The Residual Polyporoid clade, Polyporales, Basidiomycota).</title>
        <authorList>
            <person name="Fedorova T.V."/>
            <person name="Glazunova O.A."/>
            <person name="Landesman E.O."/>
            <person name="Moiseenko K.V."/>
            <person name="Psurtseva N.V."/>
            <person name="Savinova O.S."/>
            <person name="Shakhova N.V."/>
            <person name="Tyazhelova T.V."/>
            <person name="Vasina D.V."/>
        </authorList>
    </citation>
    <scope>NUCLEOTIDE SEQUENCE [LARGE SCALE GENOMIC DNA]</scope>
    <source>
        <strain evidence="1 2">LE-BIN_3174</strain>
    </source>
</reference>
<evidence type="ECO:0000313" key="2">
    <source>
        <dbReference type="Proteomes" id="UP000292702"/>
    </source>
</evidence>
<dbReference type="EMBL" id="RWJN01000413">
    <property type="protein sequence ID" value="TCD61985.1"/>
    <property type="molecule type" value="Genomic_DNA"/>
</dbReference>
<sequence length="144" mass="15951">MPYRNVVASHQAQFRSIVSLAAANPSDIAAIAGSKYPFAVNRVKRDDAIKACTYRRRSSRAMSVGKLIFRDRAYQFSSPLLRVHCPSVGPPNPLSIFLTEEGDEKVSVPLKATPLSRCARYPRIPVQDLTLEGAELTQPLVNPW</sequence>